<dbReference type="Proteomes" id="UP001324287">
    <property type="component" value="Chromosome"/>
</dbReference>
<keyword evidence="2" id="KW-0274">FAD</keyword>
<dbReference type="EMBL" id="CP141261">
    <property type="protein sequence ID" value="WRL67028.1"/>
    <property type="molecule type" value="Genomic_DNA"/>
</dbReference>
<protein>
    <submittedName>
        <fullName evidence="4">FAD-linked oxidase C-terminal domain-containing protein</fullName>
    </submittedName>
</protein>
<keyword evidence="5" id="KW-1185">Reference proteome</keyword>
<reference evidence="4 5" key="1">
    <citation type="submission" date="2023-12" db="EMBL/GenBank/DDBJ databases">
        <title>Blastococcus brunescens sp. nov., an actonobacterium isolated from sandstone collected in sahara desert.</title>
        <authorList>
            <person name="Gtari M."/>
            <person name="Ghodhbane F."/>
        </authorList>
    </citation>
    <scope>NUCLEOTIDE SEQUENCE [LARGE SCALE GENOMIC DNA]</scope>
    <source>
        <strain evidence="4 5">BMG 8361</strain>
    </source>
</reference>
<dbReference type="InterPro" id="IPR004113">
    <property type="entry name" value="FAD-bd_oxidored_4_C"/>
</dbReference>
<evidence type="ECO:0000313" key="4">
    <source>
        <dbReference type="EMBL" id="WRL67028.1"/>
    </source>
</evidence>
<feature type="domain" description="FAD-binding oxidoreductase/transferase type 4 C-terminal" evidence="3">
    <location>
        <begin position="23"/>
        <end position="65"/>
    </location>
</feature>
<organism evidence="4 5">
    <name type="scientific">Blastococcus brunescens</name>
    <dbReference type="NCBI Taxonomy" id="1564165"/>
    <lineage>
        <taxon>Bacteria</taxon>
        <taxon>Bacillati</taxon>
        <taxon>Actinomycetota</taxon>
        <taxon>Actinomycetes</taxon>
        <taxon>Geodermatophilales</taxon>
        <taxon>Geodermatophilaceae</taxon>
        <taxon>Blastococcus</taxon>
    </lineage>
</organism>
<dbReference type="SUPFAM" id="SSF55103">
    <property type="entry name" value="FAD-linked oxidases, C-terminal domain"/>
    <property type="match status" value="1"/>
</dbReference>
<gene>
    <name evidence="4" type="ORF">U6N30_16515</name>
</gene>
<keyword evidence="1" id="KW-0285">Flavoprotein</keyword>
<evidence type="ECO:0000313" key="5">
    <source>
        <dbReference type="Proteomes" id="UP001324287"/>
    </source>
</evidence>
<dbReference type="InterPro" id="IPR016164">
    <property type="entry name" value="FAD-linked_Oxase-like_C"/>
</dbReference>
<accession>A0ABZ1BAC5</accession>
<evidence type="ECO:0000256" key="2">
    <source>
        <dbReference type="ARBA" id="ARBA00022827"/>
    </source>
</evidence>
<dbReference type="RefSeq" id="WP_324278339.1">
    <property type="nucleotide sequence ID" value="NZ_CP141261.1"/>
</dbReference>
<evidence type="ECO:0000256" key="1">
    <source>
        <dbReference type="ARBA" id="ARBA00022630"/>
    </source>
</evidence>
<evidence type="ECO:0000259" key="3">
    <source>
        <dbReference type="Pfam" id="PF02913"/>
    </source>
</evidence>
<proteinExistence type="predicted"/>
<dbReference type="Pfam" id="PF02913">
    <property type="entry name" value="FAD-oxidase_C"/>
    <property type="match status" value="1"/>
</dbReference>
<sequence>MRARAHRLPLQCGRRRGPAHRGRSAYRSFVEDAARLVAGYGGSLSGEHGDGRARSELLPFMYSPASSSCSAG</sequence>
<name>A0ABZ1BAC5_9ACTN</name>